<dbReference type="RefSeq" id="WP_305976882.1">
    <property type="nucleotide sequence ID" value="NZ_JAPJDZ010000055.1"/>
</dbReference>
<dbReference type="InterPro" id="IPR013783">
    <property type="entry name" value="Ig-like_fold"/>
</dbReference>
<reference evidence="1 2" key="1">
    <citation type="submission" date="2022-11" db="EMBL/GenBank/DDBJ databases">
        <title>Viruses from the air-sea interface of a natural surface slick.</title>
        <authorList>
            <person name="Rahlff J."/>
            <person name="Holmfeldt K."/>
        </authorList>
    </citation>
    <scope>NUCLEOTIDE SEQUENCE [LARGE SCALE GENOMIC DNA]</scope>
    <source>
        <strain evidence="1 2">SMS4</strain>
    </source>
</reference>
<sequence length="772" mass="83997">MRISQLCLVTLSLVTLWSCGSSDKNLDPSITLENLSAAEGTVVQWTATATDPDGDALSFEWQQLNGPTVQVLENNGASVQISVPAVVDDTSAKFRVVVSNTKGLSQTAEAELAIVSNKVTVTLIGQLSSHVPGLYSVTAKIADREFEAAVNDNEEFTLAISVDDSEVNEQIQLTAKGQSINNAVMFRAATGHLSDMLATVSSDELNWREIPELRLSNFSTAYWALTQLINQQAASSASVDLFAIGASNVVRYATVHQLANRFLNSADDFTDELSGLNSLELLINNERRESFYTAVSKSDALSFAQSEQIVRDDFFSQATAIALPETMLTMFQVTANTSAETMRLEVASDTNSVHTGAWQCYPFRFPATTTHSFEGFAEENTLQMTPEPELYLGSSYPAQNAYDYNIEARRNLTARQIAATKSNNGFYFISIKDTCIDSFVEPNGNNLLDDVTEHVYKDYVFVDDTRKLATNALFVEGQTIRVAIPGIKSEQAFDMPLNAPAAYTSSSVADVKVTSVNGSSGDVVVSVPAISKYGELTWQDVSGTWAISNASSAIITTPLFTWDIALLDVGKPDYNYVSVMALTGGEKNVGSGLALSKSAPSAFEPGIYMQDMSHQSRLQYFALIYDTDGQYTEVSALDYNGNGRIDTTAVSIPEVSIQHGLWKKTADNAVSARLYTVPAYSNNGTVGSCLAETFDDVNKANCVLQRQRDNDFFEHTGEQYFASTVFKLFSNASLDAAQDALLLESGSINNRVWTKVAELPFEMPMSASTSNH</sequence>
<evidence type="ECO:0008006" key="3">
    <source>
        <dbReference type="Google" id="ProtNLM"/>
    </source>
</evidence>
<comment type="caution">
    <text evidence="1">The sequence shown here is derived from an EMBL/GenBank/DDBJ whole genome shotgun (WGS) entry which is preliminary data.</text>
</comment>
<dbReference type="Gene3D" id="2.60.40.10">
    <property type="entry name" value="Immunoglobulins"/>
    <property type="match status" value="1"/>
</dbReference>
<evidence type="ECO:0000313" key="1">
    <source>
        <dbReference type="EMBL" id="MDP5137583.1"/>
    </source>
</evidence>
<gene>
    <name evidence="1" type="ORF">ORJ04_16630</name>
</gene>
<dbReference type="EMBL" id="JAPJDZ010000055">
    <property type="protein sequence ID" value="MDP5137583.1"/>
    <property type="molecule type" value="Genomic_DNA"/>
</dbReference>
<protein>
    <recommendedName>
        <fullName evidence="3">Chitinase</fullName>
    </recommendedName>
</protein>
<accession>A0ABT9I336</accession>
<evidence type="ECO:0000313" key="2">
    <source>
        <dbReference type="Proteomes" id="UP001231109"/>
    </source>
</evidence>
<name>A0ABT9I336_9GAMM</name>
<organism evidence="1 2">
    <name type="scientific">Rheinheimera baltica</name>
    <dbReference type="NCBI Taxonomy" id="67576"/>
    <lineage>
        <taxon>Bacteria</taxon>
        <taxon>Pseudomonadati</taxon>
        <taxon>Pseudomonadota</taxon>
        <taxon>Gammaproteobacteria</taxon>
        <taxon>Chromatiales</taxon>
        <taxon>Chromatiaceae</taxon>
        <taxon>Rheinheimera</taxon>
    </lineage>
</organism>
<dbReference type="Proteomes" id="UP001231109">
    <property type="component" value="Unassembled WGS sequence"/>
</dbReference>
<keyword evidence="2" id="KW-1185">Reference proteome</keyword>
<proteinExistence type="predicted"/>